<sequence length="364" mass="41662">MTEPGKKKILFLPKYPRKGASSRLRTYQFLPLWSAQGVGYTVCPFFTDTYLNAIYANKKPSYLHVLGCYWRRLIILLSAGKYDLICIEKELFPYLPAFPEWMLSRLKGYWVDYDDAVFHNYDRGKYSLVSRLMPKKIDRVMQWADLVTAGSAYLMQRAEAAGAKQVVQLPTVIDPKRYQKKVHEQKATLTIGWIGSPSTRKYLNALVPVWERLHRKFDLVLLLINEKSKPPFPGNVQTIPWTEAGEAAALLRLDVGIMPLPDDPWERGKCAYKLIQYMACGLPVVASPVGMNAEVVRHGVNGFLAQSEDEWVDALSLLIHDCGLRKAMGEKGYQVVRERYTLQHNFSVMHRLLHTPENQKPENA</sequence>
<comment type="similarity">
    <text evidence="1">Belongs to the glycosyltransferase group 1 family. Glycosyltransferase 4 subfamily.</text>
</comment>
<keyword evidence="3 4" id="KW-0808">Transferase</keyword>
<reference evidence="5" key="1">
    <citation type="submission" date="2016-10" db="EMBL/GenBank/DDBJ databases">
        <authorList>
            <person name="Varghese N."/>
            <person name="Submissions S."/>
        </authorList>
    </citation>
    <scope>NUCLEOTIDE SEQUENCE [LARGE SCALE GENOMIC DNA]</scope>
    <source>
        <strain evidence="5">IBRC-M 10761</strain>
    </source>
</reference>
<dbReference type="STRING" id="1416801.SAMN05192553_10694"/>
<evidence type="ECO:0000256" key="2">
    <source>
        <dbReference type="ARBA" id="ARBA00022676"/>
    </source>
</evidence>
<keyword evidence="5" id="KW-1185">Reference proteome</keyword>
<accession>A0A1H7A7I3</accession>
<dbReference type="GO" id="GO:0016757">
    <property type="term" value="F:glycosyltransferase activity"/>
    <property type="evidence" value="ECO:0007669"/>
    <property type="project" value="UniProtKB-KW"/>
</dbReference>
<dbReference type="Gene3D" id="3.40.50.2000">
    <property type="entry name" value="Glycogen Phosphorylase B"/>
    <property type="match status" value="3"/>
</dbReference>
<evidence type="ECO:0000256" key="3">
    <source>
        <dbReference type="ARBA" id="ARBA00022679"/>
    </source>
</evidence>
<dbReference type="PANTHER" id="PTHR12526:SF640">
    <property type="entry name" value="COLANIC ACID BIOSYNTHESIS GLYCOSYLTRANSFERASE WCAL-RELATED"/>
    <property type="match status" value="1"/>
</dbReference>
<name>A0A1H7A7I3_9BACT</name>
<dbReference type="Proteomes" id="UP000199403">
    <property type="component" value="Unassembled WGS sequence"/>
</dbReference>
<dbReference type="CDD" id="cd03801">
    <property type="entry name" value="GT4_PimA-like"/>
    <property type="match status" value="1"/>
</dbReference>
<dbReference type="OrthoDB" id="9815351at2"/>
<dbReference type="RefSeq" id="WP_092177134.1">
    <property type="nucleotide sequence ID" value="NZ_FNZH01000006.1"/>
</dbReference>
<dbReference type="AlphaFoldDB" id="A0A1H7A7I3"/>
<keyword evidence="2" id="KW-0328">Glycosyltransferase</keyword>
<protein>
    <submittedName>
        <fullName evidence="4">Glycosyltransferase involved in cell wall bisynthesis</fullName>
    </submittedName>
</protein>
<dbReference type="EMBL" id="FNZH01000006">
    <property type="protein sequence ID" value="SEJ61619.1"/>
    <property type="molecule type" value="Genomic_DNA"/>
</dbReference>
<dbReference type="Pfam" id="PF13692">
    <property type="entry name" value="Glyco_trans_1_4"/>
    <property type="match status" value="1"/>
</dbReference>
<dbReference type="PANTHER" id="PTHR12526">
    <property type="entry name" value="GLYCOSYLTRANSFERASE"/>
    <property type="match status" value="1"/>
</dbReference>
<dbReference type="SUPFAM" id="SSF53756">
    <property type="entry name" value="UDP-Glycosyltransferase/glycogen phosphorylase"/>
    <property type="match status" value="1"/>
</dbReference>
<proteinExistence type="inferred from homology"/>
<gene>
    <name evidence="4" type="ORF">SAMN05192553_10694</name>
</gene>
<evidence type="ECO:0000313" key="5">
    <source>
        <dbReference type="Proteomes" id="UP000199403"/>
    </source>
</evidence>
<organism evidence="4 5">
    <name type="scientific">Cyclobacterium xiamenense</name>
    <dbReference type="NCBI Taxonomy" id="1297121"/>
    <lineage>
        <taxon>Bacteria</taxon>
        <taxon>Pseudomonadati</taxon>
        <taxon>Bacteroidota</taxon>
        <taxon>Cytophagia</taxon>
        <taxon>Cytophagales</taxon>
        <taxon>Cyclobacteriaceae</taxon>
        <taxon>Cyclobacterium</taxon>
    </lineage>
</organism>
<evidence type="ECO:0000313" key="4">
    <source>
        <dbReference type="EMBL" id="SEJ61619.1"/>
    </source>
</evidence>
<evidence type="ECO:0000256" key="1">
    <source>
        <dbReference type="ARBA" id="ARBA00009481"/>
    </source>
</evidence>